<dbReference type="EMBL" id="GBRH01259742">
    <property type="protein sequence ID" value="JAD38153.1"/>
    <property type="molecule type" value="Transcribed_RNA"/>
</dbReference>
<sequence length="29" mass="3205">MPTLSPCCSVARGSLGYCLCSSRRSRTRR</sequence>
<name>A0A0A8ZKG9_ARUDO</name>
<reference evidence="1" key="2">
    <citation type="journal article" date="2015" name="Data Brief">
        <title>Shoot transcriptome of the giant reed, Arundo donax.</title>
        <authorList>
            <person name="Barrero R.A."/>
            <person name="Guerrero F.D."/>
            <person name="Moolhuijzen P."/>
            <person name="Goolsby J.A."/>
            <person name="Tidwell J."/>
            <person name="Bellgard S.E."/>
            <person name="Bellgard M.I."/>
        </authorList>
    </citation>
    <scope>NUCLEOTIDE SEQUENCE</scope>
    <source>
        <tissue evidence="1">Shoot tissue taken approximately 20 cm above the soil surface</tissue>
    </source>
</reference>
<accession>A0A0A8ZKG9</accession>
<dbReference type="AlphaFoldDB" id="A0A0A8ZKG9"/>
<protein>
    <submittedName>
        <fullName evidence="1">Uncharacterized protein</fullName>
    </submittedName>
</protein>
<proteinExistence type="predicted"/>
<evidence type="ECO:0000313" key="1">
    <source>
        <dbReference type="EMBL" id="JAD38153.1"/>
    </source>
</evidence>
<reference evidence="1" key="1">
    <citation type="submission" date="2014-09" db="EMBL/GenBank/DDBJ databases">
        <authorList>
            <person name="Magalhaes I.L.F."/>
            <person name="Oliveira U."/>
            <person name="Santos F.R."/>
            <person name="Vidigal T.H.D.A."/>
            <person name="Brescovit A.D."/>
            <person name="Santos A.J."/>
        </authorList>
    </citation>
    <scope>NUCLEOTIDE SEQUENCE</scope>
    <source>
        <tissue evidence="1">Shoot tissue taken approximately 20 cm above the soil surface</tissue>
    </source>
</reference>
<organism evidence="1">
    <name type="scientific">Arundo donax</name>
    <name type="common">Giant reed</name>
    <name type="synonym">Donax arundinaceus</name>
    <dbReference type="NCBI Taxonomy" id="35708"/>
    <lineage>
        <taxon>Eukaryota</taxon>
        <taxon>Viridiplantae</taxon>
        <taxon>Streptophyta</taxon>
        <taxon>Embryophyta</taxon>
        <taxon>Tracheophyta</taxon>
        <taxon>Spermatophyta</taxon>
        <taxon>Magnoliopsida</taxon>
        <taxon>Liliopsida</taxon>
        <taxon>Poales</taxon>
        <taxon>Poaceae</taxon>
        <taxon>PACMAD clade</taxon>
        <taxon>Arundinoideae</taxon>
        <taxon>Arundineae</taxon>
        <taxon>Arundo</taxon>
    </lineage>
</organism>